<keyword evidence="3" id="KW-1185">Reference proteome</keyword>
<evidence type="ECO:0000256" key="1">
    <source>
        <dbReference type="SAM" id="MobiDB-lite"/>
    </source>
</evidence>
<feature type="region of interest" description="Disordered" evidence="1">
    <location>
        <begin position="1"/>
        <end position="83"/>
    </location>
</feature>
<proteinExistence type="predicted"/>
<organism evidence="2 3">
    <name type="scientific">Coemansia javaensis</name>
    <dbReference type="NCBI Taxonomy" id="2761396"/>
    <lineage>
        <taxon>Eukaryota</taxon>
        <taxon>Fungi</taxon>
        <taxon>Fungi incertae sedis</taxon>
        <taxon>Zoopagomycota</taxon>
        <taxon>Kickxellomycotina</taxon>
        <taxon>Kickxellomycetes</taxon>
        <taxon>Kickxellales</taxon>
        <taxon>Kickxellaceae</taxon>
        <taxon>Coemansia</taxon>
    </lineage>
</organism>
<feature type="compositionally biased region" description="Low complexity" evidence="1">
    <location>
        <begin position="1"/>
        <end position="18"/>
    </location>
</feature>
<comment type="caution">
    <text evidence="2">The sequence shown here is derived from an EMBL/GenBank/DDBJ whole genome shotgun (WGS) entry which is preliminary data.</text>
</comment>
<dbReference type="Pfam" id="PF05032">
    <property type="entry name" value="Spo12"/>
    <property type="match status" value="1"/>
</dbReference>
<protein>
    <submittedName>
        <fullName evidence="2">Uncharacterized protein</fullName>
    </submittedName>
</protein>
<dbReference type="OrthoDB" id="5546202at2759"/>
<feature type="region of interest" description="Disordered" evidence="1">
    <location>
        <begin position="96"/>
        <end position="119"/>
    </location>
</feature>
<feature type="compositionally biased region" description="Polar residues" evidence="1">
    <location>
        <begin position="103"/>
        <end position="117"/>
    </location>
</feature>
<sequence>MSTAAAAIARTTAAPAPAKQEAPRRSPLSAETPESEEEEEEDEEDKPAKQQQQQQQQQKQRPAPPTGTRLIPVQLPAGGPARRALDRRGLRAGVPQHMRAALSSPTDRIQSPASRAVNSLRHKTHTGALPAPQVLGSLFEAMKPADRK</sequence>
<name>A0A9W8H8C8_9FUNG</name>
<dbReference type="Proteomes" id="UP001140217">
    <property type="component" value="Unassembled WGS sequence"/>
</dbReference>
<dbReference type="EMBL" id="JANBUL010000128">
    <property type="protein sequence ID" value="KAJ2780712.1"/>
    <property type="molecule type" value="Genomic_DNA"/>
</dbReference>
<gene>
    <name evidence="2" type="ORF">H4R18_003299</name>
</gene>
<evidence type="ECO:0000313" key="3">
    <source>
        <dbReference type="Proteomes" id="UP001140217"/>
    </source>
</evidence>
<feature type="compositionally biased region" description="Acidic residues" evidence="1">
    <location>
        <begin position="33"/>
        <end position="45"/>
    </location>
</feature>
<accession>A0A9W8H8C8</accession>
<dbReference type="InterPro" id="IPR007727">
    <property type="entry name" value="Spo12"/>
</dbReference>
<dbReference type="AlphaFoldDB" id="A0A9W8H8C8"/>
<feature type="compositionally biased region" description="Low complexity" evidence="1">
    <location>
        <begin position="49"/>
        <end position="60"/>
    </location>
</feature>
<reference evidence="2" key="1">
    <citation type="submission" date="2022-07" db="EMBL/GenBank/DDBJ databases">
        <title>Phylogenomic reconstructions and comparative analyses of Kickxellomycotina fungi.</title>
        <authorList>
            <person name="Reynolds N.K."/>
            <person name="Stajich J.E."/>
            <person name="Barry K."/>
            <person name="Grigoriev I.V."/>
            <person name="Crous P."/>
            <person name="Smith M.E."/>
        </authorList>
    </citation>
    <scope>NUCLEOTIDE SEQUENCE</scope>
    <source>
        <strain evidence="2">NBRC 105414</strain>
    </source>
</reference>
<evidence type="ECO:0000313" key="2">
    <source>
        <dbReference type="EMBL" id="KAJ2780712.1"/>
    </source>
</evidence>